<dbReference type="PANTHER" id="PTHR34714">
    <property type="entry name" value="EGF-LIKE DOMAIN-CONTAINING PROTEIN"/>
    <property type="match status" value="1"/>
</dbReference>
<keyword evidence="1" id="KW-0175">Coiled coil</keyword>
<accession>A0A5N7D711</accession>
<proteinExistence type="predicted"/>
<organism evidence="2 3">
    <name type="scientific">Aspergillus pseudonomiae</name>
    <dbReference type="NCBI Taxonomy" id="1506151"/>
    <lineage>
        <taxon>Eukaryota</taxon>
        <taxon>Fungi</taxon>
        <taxon>Dikarya</taxon>
        <taxon>Ascomycota</taxon>
        <taxon>Pezizomycotina</taxon>
        <taxon>Eurotiomycetes</taxon>
        <taxon>Eurotiomycetidae</taxon>
        <taxon>Eurotiales</taxon>
        <taxon>Aspergillaceae</taxon>
        <taxon>Aspergillus</taxon>
        <taxon>Aspergillus subgen. Circumdati</taxon>
    </lineage>
</organism>
<keyword evidence="3" id="KW-1185">Reference proteome</keyword>
<evidence type="ECO:0000313" key="2">
    <source>
        <dbReference type="EMBL" id="KAE8402196.1"/>
    </source>
</evidence>
<gene>
    <name evidence="2" type="ORF">BDV37DRAFT_273103</name>
</gene>
<protein>
    <submittedName>
        <fullName evidence="2">Uncharacterized protein</fullName>
    </submittedName>
</protein>
<dbReference type="GeneID" id="43669688"/>
<dbReference type="OrthoDB" id="3509531at2759"/>
<dbReference type="Proteomes" id="UP000325579">
    <property type="component" value="Unassembled WGS sequence"/>
</dbReference>
<dbReference type="PANTHER" id="PTHR34714:SF2">
    <property type="entry name" value="EGF-LIKE DOMAIN-CONTAINING PROTEIN"/>
    <property type="match status" value="1"/>
</dbReference>
<dbReference type="EMBL" id="ML736791">
    <property type="protein sequence ID" value="KAE8402196.1"/>
    <property type="molecule type" value="Genomic_DNA"/>
</dbReference>
<name>A0A5N7D711_9EURO</name>
<sequence>MSTIPPEPKTPAEWLKYAQSEIITSIPLRQERKAAQNSIIERDIYRDESRIVQPPSQLWYAYTDVFAFKQPEVTISPEAYGSMQIIARVLTADTPTHLKVIPDTICWIYIYASILDQPLSVSVGDQEPLLLELGPSTGNVGVKMIVFPDHIDLEYQDVYMRAVDEDLQSSLETQLLIALVLLWRNPSIATSICSYVASVTFDLALNFYAQINTQAVALGQQLVAQAMMGQDISPALKIDQYMSTVRDALDAVTTFEEQYQRFQDNKCNVDGLKLAWEALLQHAQTQLNKDITLRKVAWDKYQNACTVVARCQEQLNADNRQLGDAEATFQGGLTTWYRKTGLMTAFEILSAIISKSHTHTHSFNRPWIVNALTITSGFESCTGDAAKNIKSTIDDMIQLEKRSDQTGKIITSSTFKALGKCIQALERMYPSTVHLAAAIKELESNPNAKISSYGEVTETRDEDTYARTIITLSAWDKWTLDSDQQLEYAVNQNILGAPAYRLALRKQAVNGKALVQAQLEAVRAGHEYVHAAMEVITCNQDIASLENQLNQYNNEKEQYDLAKARFFSRVLAARTSLVMQMQKLVWAYKYRSLADSAVVLDSQKSIADFKADLLTLDCEVRSVDERYATDSQPFEYHTSSSELPANYGDLMIQGLQGESHSASFTLVPSIDTADKNSFASVFNNGSHFRLEGLEIFLQGVVPRSEAINNGVAQVDIDIMTSGIYANIQGSKIYHFTGPARQVRFSYEITESGEIGDTVVCARFPTEEHAVPTPFSQWTVKLQNPDDLDLTNLSGVELHWRGKAKFVKTKVSI</sequence>
<reference evidence="2 3" key="1">
    <citation type="submission" date="2019-04" db="EMBL/GenBank/DDBJ databases">
        <authorList>
            <consortium name="DOE Joint Genome Institute"/>
            <person name="Mondo S."/>
            <person name="Kjaerbolling I."/>
            <person name="Vesth T."/>
            <person name="Frisvad J.C."/>
            <person name="Nybo J.L."/>
            <person name="Theobald S."/>
            <person name="Kildgaard S."/>
            <person name="Isbrandt T."/>
            <person name="Kuo A."/>
            <person name="Sato A."/>
            <person name="Lyhne E.K."/>
            <person name="Kogle M.E."/>
            <person name="Wiebenga A."/>
            <person name="Kun R.S."/>
            <person name="Lubbers R.J."/>
            <person name="Makela M.R."/>
            <person name="Barry K."/>
            <person name="Chovatia M."/>
            <person name="Clum A."/>
            <person name="Daum C."/>
            <person name="Haridas S."/>
            <person name="He G."/>
            <person name="LaButti K."/>
            <person name="Lipzen A."/>
            <person name="Riley R."/>
            <person name="Salamov A."/>
            <person name="Simmons B.A."/>
            <person name="Magnuson J.K."/>
            <person name="Henrissat B."/>
            <person name="Mortensen U.H."/>
            <person name="Larsen T.O."/>
            <person name="Devries R.P."/>
            <person name="Grigoriev I.V."/>
            <person name="Machida M."/>
            <person name="Baker S.E."/>
            <person name="Andersen M.R."/>
            <person name="Cantor M.N."/>
            <person name="Hua S.X."/>
        </authorList>
    </citation>
    <scope>NUCLEOTIDE SEQUENCE [LARGE SCALE GENOMIC DNA]</scope>
    <source>
        <strain evidence="2 3">CBS 119388</strain>
    </source>
</reference>
<dbReference type="RefSeq" id="XP_031939515.1">
    <property type="nucleotide sequence ID" value="XM_032084997.1"/>
</dbReference>
<evidence type="ECO:0000313" key="3">
    <source>
        <dbReference type="Proteomes" id="UP000325579"/>
    </source>
</evidence>
<feature type="coiled-coil region" evidence="1">
    <location>
        <begin position="535"/>
        <end position="565"/>
    </location>
</feature>
<dbReference type="AlphaFoldDB" id="A0A5N7D711"/>
<evidence type="ECO:0000256" key="1">
    <source>
        <dbReference type="SAM" id="Coils"/>
    </source>
</evidence>